<feature type="region of interest" description="Disordered" evidence="1">
    <location>
        <begin position="1"/>
        <end position="126"/>
    </location>
</feature>
<comment type="caution">
    <text evidence="2">The sequence shown here is derived from an EMBL/GenBank/DDBJ whole genome shotgun (WGS) entry which is preliminary data.</text>
</comment>
<feature type="compositionally biased region" description="Low complexity" evidence="1">
    <location>
        <begin position="141"/>
        <end position="153"/>
    </location>
</feature>
<name>A0A2P6V8S0_9CHLO</name>
<organism evidence="2 3">
    <name type="scientific">Micractinium conductrix</name>
    <dbReference type="NCBI Taxonomy" id="554055"/>
    <lineage>
        <taxon>Eukaryota</taxon>
        <taxon>Viridiplantae</taxon>
        <taxon>Chlorophyta</taxon>
        <taxon>core chlorophytes</taxon>
        <taxon>Trebouxiophyceae</taxon>
        <taxon>Chlorellales</taxon>
        <taxon>Chlorellaceae</taxon>
        <taxon>Chlorella clade</taxon>
        <taxon>Micractinium</taxon>
    </lineage>
</organism>
<dbReference type="Proteomes" id="UP000239649">
    <property type="component" value="Unassembled WGS sequence"/>
</dbReference>
<accession>A0A2P6V8S0</accession>
<feature type="region of interest" description="Disordered" evidence="1">
    <location>
        <begin position="140"/>
        <end position="159"/>
    </location>
</feature>
<evidence type="ECO:0000313" key="2">
    <source>
        <dbReference type="EMBL" id="PSC70471.1"/>
    </source>
</evidence>
<feature type="region of interest" description="Disordered" evidence="1">
    <location>
        <begin position="175"/>
        <end position="199"/>
    </location>
</feature>
<reference evidence="2 3" key="1">
    <citation type="journal article" date="2018" name="Plant J.">
        <title>Genome sequences of Chlorella sorokiniana UTEX 1602 and Micractinium conductrix SAG 241.80: implications to maltose excretion by a green alga.</title>
        <authorList>
            <person name="Arriola M.B."/>
            <person name="Velmurugan N."/>
            <person name="Zhang Y."/>
            <person name="Plunkett M.H."/>
            <person name="Hondzo H."/>
            <person name="Barney B.M."/>
        </authorList>
    </citation>
    <scope>NUCLEOTIDE SEQUENCE [LARGE SCALE GENOMIC DNA]</scope>
    <source>
        <strain evidence="2 3">SAG 241.80</strain>
    </source>
</reference>
<sequence>MSAALLRAQALLPPALPADQQPAPHEQPPPSWDGGGGSDGSGAAEAGGSDGEHFFDAQECLEAVTDAADGGADSGGSDSDDAASVAGSDDDGSGWQSSGWGSEATGGERLRSGGSSISSHRGSSFEGSGWEWMGAGCGYASSGSSGSGSSSSSEPDGSDRRGAWWGALCLFLSSESDSGSDRQPAAAAGGRAAVVGRKSRWARENSDPGLYKQLSSCGLDLGPALLDWSLERFLAEE</sequence>
<gene>
    <name evidence="2" type="ORF">C2E20_6216</name>
</gene>
<feature type="compositionally biased region" description="Low complexity" evidence="1">
    <location>
        <begin position="1"/>
        <end position="24"/>
    </location>
</feature>
<feature type="compositionally biased region" description="Low complexity" evidence="1">
    <location>
        <begin position="185"/>
        <end position="196"/>
    </location>
</feature>
<evidence type="ECO:0000313" key="3">
    <source>
        <dbReference type="Proteomes" id="UP000239649"/>
    </source>
</evidence>
<feature type="compositionally biased region" description="Low complexity" evidence="1">
    <location>
        <begin position="112"/>
        <end position="126"/>
    </location>
</feature>
<feature type="compositionally biased region" description="Low complexity" evidence="1">
    <location>
        <begin position="66"/>
        <end position="102"/>
    </location>
</feature>
<protein>
    <submittedName>
        <fullName evidence="2">Uncharacterized protein</fullName>
    </submittedName>
</protein>
<keyword evidence="3" id="KW-1185">Reference proteome</keyword>
<dbReference type="EMBL" id="LHPF02000020">
    <property type="protein sequence ID" value="PSC70471.1"/>
    <property type="molecule type" value="Genomic_DNA"/>
</dbReference>
<evidence type="ECO:0000256" key="1">
    <source>
        <dbReference type="SAM" id="MobiDB-lite"/>
    </source>
</evidence>
<proteinExistence type="predicted"/>
<dbReference type="AlphaFoldDB" id="A0A2P6V8S0"/>